<dbReference type="PANTHER" id="PTHR33734">
    <property type="entry name" value="LYSM DOMAIN-CONTAINING GPI-ANCHORED PROTEIN 2"/>
    <property type="match status" value="1"/>
</dbReference>
<feature type="domain" description="LysM" evidence="2">
    <location>
        <begin position="62"/>
        <end position="107"/>
    </location>
</feature>
<feature type="compositionally biased region" description="Polar residues" evidence="1">
    <location>
        <begin position="507"/>
        <end position="516"/>
    </location>
</feature>
<dbReference type="CDD" id="cd00118">
    <property type="entry name" value="LysM"/>
    <property type="match status" value="2"/>
</dbReference>
<evidence type="ECO:0000259" key="2">
    <source>
        <dbReference type="PROSITE" id="PS51782"/>
    </source>
</evidence>
<dbReference type="SUPFAM" id="SSF54106">
    <property type="entry name" value="LysM domain"/>
    <property type="match status" value="2"/>
</dbReference>
<protein>
    <submittedName>
        <fullName evidence="3">LysM peptidoglycan-binding domain-containing protein</fullName>
    </submittedName>
</protein>
<feature type="region of interest" description="Disordered" evidence="1">
    <location>
        <begin position="110"/>
        <end position="163"/>
    </location>
</feature>
<dbReference type="Proteomes" id="UP000663452">
    <property type="component" value="Chromosome"/>
</dbReference>
<sequence>MKIHIVKQGDTLYALSQKYGVSLQKIIEANPQISNPDVLVLGDKVKIPSAPTPVPDNSELFYKHTVKQGDTLWKLSKAWGITLKEMIDANPQLKNPNALLTGEIVNIPKKSNATPIQPQSTQTNTTPPQPEATSPAVVDKTKVGGKTYTGPKEEAVQEAAPMPAPVPEPVISKEPEANLASEVKTAPEVNISPEVVNIAPEVNKAPEVSPVQMVHESQSLYVQISVPAQEAVAYEMPKEKGKTEVQQAYWTANKEMPCDKTAGYPGLNENPYLFDCPQVYPYYEQAMPVMGVNPAQNYIQPAAYMQESMPPYIYPGNMYPVSETQEPWYPNYTSDYTAGPLTAVSPAVDYPSYGVPQYGGQTMNLPWPSCGCGGEVPMQHYGYEQPAFGGYPVYMPQPGVISPYGVGAGNLPNAAANSVAPFETYANAPISGIPAYPSYPGMENFAHHNRVPEILEPEPIEPHTPQAAVNTTEAATKTKNRSNKTGAAKVKTSSLTGTKSGKPASKQGGNQNSRSGSAKKSKNPWILN</sequence>
<evidence type="ECO:0000313" key="4">
    <source>
        <dbReference type="Proteomes" id="UP000663452"/>
    </source>
</evidence>
<feature type="region of interest" description="Disordered" evidence="1">
    <location>
        <begin position="457"/>
        <end position="528"/>
    </location>
</feature>
<dbReference type="Gene3D" id="3.10.350.10">
    <property type="entry name" value="LysM domain"/>
    <property type="match status" value="2"/>
</dbReference>
<name>A0ABX7L7T4_9BACL</name>
<reference evidence="3 4" key="1">
    <citation type="submission" date="2021-02" db="EMBL/GenBank/DDBJ databases">
        <title>Paenibacillus tianjinensis sp. nov.</title>
        <authorList>
            <person name="Liu H."/>
        </authorList>
    </citation>
    <scope>NUCLEOTIDE SEQUENCE [LARGE SCALE GENOMIC DNA]</scope>
    <source>
        <strain evidence="3 4">TB2019</strain>
    </source>
</reference>
<keyword evidence="4" id="KW-1185">Reference proteome</keyword>
<dbReference type="RefSeq" id="WP_206101664.1">
    <property type="nucleotide sequence ID" value="NZ_CP070969.1"/>
</dbReference>
<dbReference type="SMART" id="SM00257">
    <property type="entry name" value="LysM"/>
    <property type="match status" value="2"/>
</dbReference>
<gene>
    <name evidence="3" type="ORF">JRJ22_22990</name>
</gene>
<organism evidence="3 4">
    <name type="scientific">Paenibacillus tianjinensis</name>
    <dbReference type="NCBI Taxonomy" id="2810347"/>
    <lineage>
        <taxon>Bacteria</taxon>
        <taxon>Bacillati</taxon>
        <taxon>Bacillota</taxon>
        <taxon>Bacilli</taxon>
        <taxon>Bacillales</taxon>
        <taxon>Paenibacillaceae</taxon>
        <taxon>Paenibacillus</taxon>
    </lineage>
</organism>
<dbReference type="Pfam" id="PF01476">
    <property type="entry name" value="LysM"/>
    <property type="match status" value="2"/>
</dbReference>
<accession>A0ABX7L7T4</accession>
<dbReference type="InterPro" id="IPR018392">
    <property type="entry name" value="LysM"/>
</dbReference>
<dbReference type="PROSITE" id="PS51782">
    <property type="entry name" value="LYSM"/>
    <property type="match status" value="2"/>
</dbReference>
<dbReference type="EMBL" id="CP070969">
    <property type="protein sequence ID" value="QSF44062.1"/>
    <property type="molecule type" value="Genomic_DNA"/>
</dbReference>
<proteinExistence type="predicted"/>
<evidence type="ECO:0000256" key="1">
    <source>
        <dbReference type="SAM" id="MobiDB-lite"/>
    </source>
</evidence>
<dbReference type="PANTHER" id="PTHR33734:SF22">
    <property type="entry name" value="MEMBRANE-BOUND LYTIC MUREIN TRANSGLYCOSYLASE D"/>
    <property type="match status" value="1"/>
</dbReference>
<feature type="compositionally biased region" description="Polar residues" evidence="1">
    <location>
        <begin position="467"/>
        <end position="477"/>
    </location>
</feature>
<dbReference type="InterPro" id="IPR036779">
    <property type="entry name" value="LysM_dom_sf"/>
</dbReference>
<evidence type="ECO:0000313" key="3">
    <source>
        <dbReference type="EMBL" id="QSF44062.1"/>
    </source>
</evidence>
<feature type="compositionally biased region" description="Low complexity" evidence="1">
    <location>
        <begin position="114"/>
        <end position="126"/>
    </location>
</feature>
<feature type="domain" description="LysM" evidence="2">
    <location>
        <begin position="2"/>
        <end position="47"/>
    </location>
</feature>